<dbReference type="KEGG" id="mfre:EXE63_00235"/>
<reference evidence="2 3" key="1">
    <citation type="submission" date="2019-04" db="EMBL/GenBank/DDBJ databases">
        <title>Draft, Whole-Genome Sequence of the Anthracene-degrading Mycobacterium frederiksbergense LB501T, Isolated from a Polycyclic Aromatic Hydrocarbon (PAH)-Contaminated Soil.</title>
        <authorList>
            <person name="Augelletti F."/>
        </authorList>
    </citation>
    <scope>NUCLEOTIDE SEQUENCE [LARGE SCALE GENOMIC DNA]</scope>
    <source>
        <strain evidence="2 3">LB 501T</strain>
        <plasmid evidence="2 3">unnamed1</plasmid>
    </source>
</reference>
<keyword evidence="3" id="KW-1185">Reference proteome</keyword>
<proteinExistence type="predicted"/>
<dbReference type="RefSeq" id="WP_168140306.1">
    <property type="nucleotide sequence ID" value="NZ_CP038797.1"/>
</dbReference>
<gene>
    <name evidence="2" type="ORF">EXE63_00235</name>
</gene>
<dbReference type="AlphaFoldDB" id="A0A6H0RZL5"/>
<name>A0A6H0RZL5_9MYCO</name>
<dbReference type="Proteomes" id="UP000501849">
    <property type="component" value="Plasmid unnamed1"/>
</dbReference>
<feature type="region of interest" description="Disordered" evidence="1">
    <location>
        <begin position="1"/>
        <end position="24"/>
    </location>
</feature>
<organism evidence="2 3">
    <name type="scientific">Mycolicibacterium frederiksbergense</name>
    <dbReference type="NCBI Taxonomy" id="117567"/>
    <lineage>
        <taxon>Bacteria</taxon>
        <taxon>Bacillati</taxon>
        <taxon>Actinomycetota</taxon>
        <taxon>Actinomycetes</taxon>
        <taxon>Mycobacteriales</taxon>
        <taxon>Mycobacteriaceae</taxon>
        <taxon>Mycolicibacterium</taxon>
    </lineage>
</organism>
<protein>
    <submittedName>
        <fullName evidence="2">Uncharacterized protein</fullName>
    </submittedName>
</protein>
<accession>A0A6H0RZL5</accession>
<sequence length="97" mass="10748">MLSQTPSVAACPGETPEERRRRSMSLHYRKAHTRGASRVRWDAYDLAVLYLSTGRPELVTSKQIHAQINGGRCAFSPVRAAIRDARRDCVTAGVDHG</sequence>
<evidence type="ECO:0000313" key="2">
    <source>
        <dbReference type="EMBL" id="QIV79515.1"/>
    </source>
</evidence>
<evidence type="ECO:0000256" key="1">
    <source>
        <dbReference type="SAM" id="MobiDB-lite"/>
    </source>
</evidence>
<dbReference type="EMBL" id="CP038797">
    <property type="protein sequence ID" value="QIV79515.1"/>
    <property type="molecule type" value="Genomic_DNA"/>
</dbReference>
<geneLocation type="plasmid" evidence="2 3">
    <name>unnamed1</name>
</geneLocation>
<evidence type="ECO:0000313" key="3">
    <source>
        <dbReference type="Proteomes" id="UP000501849"/>
    </source>
</evidence>
<keyword evidence="2" id="KW-0614">Plasmid</keyword>